<dbReference type="Gene3D" id="1.10.340.30">
    <property type="entry name" value="Hypothetical protein, domain 2"/>
    <property type="match status" value="1"/>
</dbReference>
<comment type="catalytic activity">
    <reaction evidence="1">
        <text>Hydrolysis of alkylated DNA, releasing 3-methyladenine, 3-methylguanine, 7-methylguanine and 7-methyladenine.</text>
        <dbReference type="EC" id="3.2.2.21"/>
    </reaction>
</comment>
<evidence type="ECO:0000256" key="1">
    <source>
        <dbReference type="ARBA" id="ARBA00000086"/>
    </source>
</evidence>
<evidence type="ECO:0000256" key="3">
    <source>
        <dbReference type="ARBA" id="ARBA00022763"/>
    </source>
</evidence>
<feature type="domain" description="HhH-GPD" evidence="5">
    <location>
        <begin position="36"/>
        <end position="155"/>
    </location>
</feature>
<dbReference type="eggNOG" id="COG0122">
    <property type="taxonomic scope" value="Bacteria"/>
</dbReference>
<dbReference type="GO" id="GO:0006285">
    <property type="term" value="P:base-excision repair, AP site formation"/>
    <property type="evidence" value="ECO:0007669"/>
    <property type="project" value="TreeGrafter"/>
</dbReference>
<evidence type="ECO:0000256" key="2">
    <source>
        <dbReference type="ARBA" id="ARBA00012000"/>
    </source>
</evidence>
<proteinExistence type="predicted"/>
<dbReference type="GO" id="GO:0006307">
    <property type="term" value="P:DNA alkylation repair"/>
    <property type="evidence" value="ECO:0007669"/>
    <property type="project" value="TreeGrafter"/>
</dbReference>
<dbReference type="GO" id="GO:0008725">
    <property type="term" value="F:DNA-3-methyladenine glycosylase activity"/>
    <property type="evidence" value="ECO:0007669"/>
    <property type="project" value="TreeGrafter"/>
</dbReference>
<reference evidence="6 7" key="1">
    <citation type="submission" date="2015-01" db="EMBL/GenBank/DDBJ databases">
        <title>Draft genome of the acidophilic iron oxidizer Ferrimicrobium acidiphilum strain T23.</title>
        <authorList>
            <person name="Poehlein A."/>
            <person name="Eisen S."/>
            <person name="Schloemann M."/>
            <person name="Johnson B.D."/>
            <person name="Daniel R."/>
            <person name="Muehling M."/>
        </authorList>
    </citation>
    <scope>NUCLEOTIDE SEQUENCE [LARGE SCALE GENOMIC DNA]</scope>
    <source>
        <strain evidence="6 7">T23</strain>
    </source>
</reference>
<dbReference type="GO" id="GO:0032131">
    <property type="term" value="F:alkylated DNA binding"/>
    <property type="evidence" value="ECO:0007669"/>
    <property type="project" value="TreeGrafter"/>
</dbReference>
<dbReference type="Proteomes" id="UP000032336">
    <property type="component" value="Unassembled WGS sequence"/>
</dbReference>
<dbReference type="CDD" id="cd00056">
    <property type="entry name" value="ENDO3c"/>
    <property type="match status" value="1"/>
</dbReference>
<protein>
    <recommendedName>
        <fullName evidence="2">DNA-3-methyladenine glycosylase II</fullName>
        <ecNumber evidence="2">3.2.2.21</ecNumber>
    </recommendedName>
</protein>
<name>A0A0D8FXI5_9ACTN</name>
<dbReference type="PANTHER" id="PTHR43003">
    <property type="entry name" value="DNA-3-METHYLADENINE GLYCOSYLASE"/>
    <property type="match status" value="1"/>
</dbReference>
<dbReference type="EMBL" id="JXUW01000003">
    <property type="protein sequence ID" value="KJE77689.1"/>
    <property type="molecule type" value="Genomic_DNA"/>
</dbReference>
<gene>
    <name evidence="6" type="ORF">FEAC_04340</name>
</gene>
<evidence type="ECO:0000256" key="4">
    <source>
        <dbReference type="ARBA" id="ARBA00023204"/>
    </source>
</evidence>
<organism evidence="6 7">
    <name type="scientific">Ferrimicrobium acidiphilum DSM 19497</name>
    <dbReference type="NCBI Taxonomy" id="1121877"/>
    <lineage>
        <taxon>Bacteria</taxon>
        <taxon>Bacillati</taxon>
        <taxon>Actinomycetota</taxon>
        <taxon>Acidimicrobiia</taxon>
        <taxon>Acidimicrobiales</taxon>
        <taxon>Acidimicrobiaceae</taxon>
        <taxon>Ferrimicrobium</taxon>
    </lineage>
</organism>
<dbReference type="GO" id="GO:0043916">
    <property type="term" value="F:DNA-7-methylguanine glycosylase activity"/>
    <property type="evidence" value="ECO:0007669"/>
    <property type="project" value="TreeGrafter"/>
</dbReference>
<dbReference type="AlphaFoldDB" id="A0A0D8FXI5"/>
<evidence type="ECO:0000259" key="5">
    <source>
        <dbReference type="Pfam" id="PF00730"/>
    </source>
</evidence>
<dbReference type="InterPro" id="IPR011257">
    <property type="entry name" value="DNA_glycosylase"/>
</dbReference>
<keyword evidence="3" id="KW-0227">DNA damage</keyword>
<dbReference type="GO" id="GO:0005737">
    <property type="term" value="C:cytoplasm"/>
    <property type="evidence" value="ECO:0007669"/>
    <property type="project" value="TreeGrafter"/>
</dbReference>
<keyword evidence="7" id="KW-1185">Reference proteome</keyword>
<accession>A0A0D8FXI5</accession>
<dbReference type="Pfam" id="PF00730">
    <property type="entry name" value="HhH-GPD"/>
    <property type="match status" value="1"/>
</dbReference>
<dbReference type="GO" id="GO:0032993">
    <property type="term" value="C:protein-DNA complex"/>
    <property type="evidence" value="ECO:0007669"/>
    <property type="project" value="TreeGrafter"/>
</dbReference>
<dbReference type="Gene3D" id="1.10.1670.40">
    <property type="match status" value="1"/>
</dbReference>
<dbReference type="InterPro" id="IPR003265">
    <property type="entry name" value="HhH-GPD_domain"/>
</dbReference>
<evidence type="ECO:0000313" key="7">
    <source>
        <dbReference type="Proteomes" id="UP000032336"/>
    </source>
</evidence>
<dbReference type="SUPFAM" id="SSF48150">
    <property type="entry name" value="DNA-glycosylase"/>
    <property type="match status" value="1"/>
</dbReference>
<comment type="caution">
    <text evidence="6">The sequence shown here is derived from an EMBL/GenBank/DDBJ whole genome shotgun (WGS) entry which is preliminary data.</text>
</comment>
<keyword evidence="4" id="KW-0234">DNA repair</keyword>
<evidence type="ECO:0000313" key="6">
    <source>
        <dbReference type="EMBL" id="KJE77689.1"/>
    </source>
</evidence>
<dbReference type="InterPro" id="IPR051912">
    <property type="entry name" value="Alkylbase_DNA_Glycosylase/TA"/>
</dbReference>
<dbReference type="STRING" id="1121877.FEAC_04340"/>
<dbReference type="PANTHER" id="PTHR43003:SF5">
    <property type="entry name" value="DNA-3-METHYLADENINE GLYCOSYLASE"/>
    <property type="match status" value="1"/>
</dbReference>
<dbReference type="EC" id="3.2.2.21" evidence="2"/>
<sequence length="192" mass="21615">MADFYRNYGLPRLYRDSFDPGRSGGHTEQDAFGFLVETLVYQQLSGSSARAILERLDAATGLRAETVAVLTPEELRRIGLSGPKIKTLDRLCRSVSAAQLSQLASLDDASVRAFIEGLYGFGSWSADMFLMFHLQRFDIWPVGDLAMRRSVQRHLSGSVPLLLPELIEHGEQYRPFRSLAAWYFWADDHAQA</sequence>